<keyword evidence="2" id="KW-1185">Reference proteome</keyword>
<gene>
    <name evidence="1" type="ORF">JTE90_008965</name>
</gene>
<dbReference type="AlphaFoldDB" id="A0AAV6UV13"/>
<sequence length="75" mass="8602">MSTIDTPSPIDYQKMAEVQKEDKELQDLLNRPEVSSDISSWNTSDAEITRSTIRLALHEDGRCNLDKIMHRMPAQ</sequence>
<protein>
    <submittedName>
        <fullName evidence="1">Uncharacterized protein</fullName>
    </submittedName>
</protein>
<dbReference type="EMBL" id="JAFNEN010000242">
    <property type="protein sequence ID" value="KAG8188325.1"/>
    <property type="molecule type" value="Genomic_DNA"/>
</dbReference>
<reference evidence="1 2" key="1">
    <citation type="journal article" date="2022" name="Nat. Ecol. Evol.">
        <title>A masculinizing supergene underlies an exaggerated male reproductive morph in a spider.</title>
        <authorList>
            <person name="Hendrickx F."/>
            <person name="De Corte Z."/>
            <person name="Sonet G."/>
            <person name="Van Belleghem S.M."/>
            <person name="Kostlbacher S."/>
            <person name="Vangestel C."/>
        </authorList>
    </citation>
    <scope>NUCLEOTIDE SEQUENCE [LARGE SCALE GENOMIC DNA]</scope>
    <source>
        <strain evidence="1">W744_W776</strain>
    </source>
</reference>
<dbReference type="Proteomes" id="UP000827092">
    <property type="component" value="Unassembled WGS sequence"/>
</dbReference>
<evidence type="ECO:0000313" key="2">
    <source>
        <dbReference type="Proteomes" id="UP000827092"/>
    </source>
</evidence>
<organism evidence="1 2">
    <name type="scientific">Oedothorax gibbosus</name>
    <dbReference type="NCBI Taxonomy" id="931172"/>
    <lineage>
        <taxon>Eukaryota</taxon>
        <taxon>Metazoa</taxon>
        <taxon>Ecdysozoa</taxon>
        <taxon>Arthropoda</taxon>
        <taxon>Chelicerata</taxon>
        <taxon>Arachnida</taxon>
        <taxon>Araneae</taxon>
        <taxon>Araneomorphae</taxon>
        <taxon>Entelegynae</taxon>
        <taxon>Araneoidea</taxon>
        <taxon>Linyphiidae</taxon>
        <taxon>Erigoninae</taxon>
        <taxon>Oedothorax</taxon>
    </lineage>
</organism>
<proteinExistence type="predicted"/>
<name>A0AAV6UV13_9ARAC</name>
<accession>A0AAV6UV13</accession>
<evidence type="ECO:0000313" key="1">
    <source>
        <dbReference type="EMBL" id="KAG8188325.1"/>
    </source>
</evidence>
<comment type="caution">
    <text evidence="1">The sequence shown here is derived from an EMBL/GenBank/DDBJ whole genome shotgun (WGS) entry which is preliminary data.</text>
</comment>